<keyword evidence="2" id="KW-0328">Glycosyltransferase</keyword>
<keyword evidence="3" id="KW-1185">Reference proteome</keyword>
<reference evidence="2 3" key="1">
    <citation type="submission" date="2024-04" db="EMBL/GenBank/DDBJ databases">
        <title>New Clade of Flavobacterium.</title>
        <authorList>
            <person name="Matos L."/>
            <person name="Proenca D.N."/>
            <person name="Fransisco R.M."/>
            <person name="Chung A.P."/>
            <person name="Maccario L."/>
            <person name="Sorensen S.J."/>
            <person name="Morais P.V."/>
        </authorList>
    </citation>
    <scope>NUCLEOTIDE SEQUENCE [LARGE SCALE GENOMIC DNA]</scope>
    <source>
        <strain evidence="2 3">FZUC8N2.13</strain>
    </source>
</reference>
<dbReference type="EC" id="2.4.-.-" evidence="2"/>
<dbReference type="CDD" id="cd00761">
    <property type="entry name" value="Glyco_tranf_GTA_type"/>
    <property type="match status" value="1"/>
</dbReference>
<dbReference type="Pfam" id="PF00535">
    <property type="entry name" value="Glycos_transf_2"/>
    <property type="match status" value="1"/>
</dbReference>
<name>A0ABV4T7M0_9FLAO</name>
<feature type="domain" description="Glycosyltransferase 2-like" evidence="1">
    <location>
        <begin position="7"/>
        <end position="163"/>
    </location>
</feature>
<dbReference type="Gene3D" id="3.90.550.10">
    <property type="entry name" value="Spore Coat Polysaccharide Biosynthesis Protein SpsA, Chain A"/>
    <property type="match status" value="1"/>
</dbReference>
<protein>
    <submittedName>
        <fullName evidence="2">Glycosyltransferase family 2 protein</fullName>
        <ecNumber evidence="2">2.4.-.-</ecNumber>
    </submittedName>
</protein>
<dbReference type="InterPro" id="IPR029044">
    <property type="entry name" value="Nucleotide-diphossugar_trans"/>
</dbReference>
<dbReference type="PANTHER" id="PTHR43685">
    <property type="entry name" value="GLYCOSYLTRANSFERASE"/>
    <property type="match status" value="1"/>
</dbReference>
<dbReference type="RefSeq" id="WP_373405007.1">
    <property type="nucleotide sequence ID" value="NZ_JBCFQL010000001.1"/>
</dbReference>
<comment type="caution">
    <text evidence="2">The sequence shown here is derived from an EMBL/GenBank/DDBJ whole genome shotgun (WGS) entry which is preliminary data.</text>
</comment>
<gene>
    <name evidence="2" type="ORF">AAGV28_01225</name>
</gene>
<evidence type="ECO:0000259" key="1">
    <source>
        <dbReference type="Pfam" id="PF00535"/>
    </source>
</evidence>
<proteinExistence type="predicted"/>
<dbReference type="GO" id="GO:0016757">
    <property type="term" value="F:glycosyltransferase activity"/>
    <property type="evidence" value="ECO:0007669"/>
    <property type="project" value="UniProtKB-KW"/>
</dbReference>
<organism evidence="2 3">
    <name type="scientific">Flavobacterium zubiriense</name>
    <dbReference type="NCBI Taxonomy" id="3138075"/>
    <lineage>
        <taxon>Bacteria</taxon>
        <taxon>Pseudomonadati</taxon>
        <taxon>Bacteroidota</taxon>
        <taxon>Flavobacteriia</taxon>
        <taxon>Flavobacteriales</taxon>
        <taxon>Flavobacteriaceae</taxon>
        <taxon>Flavobacterium</taxon>
    </lineage>
</organism>
<accession>A0ABV4T7M0</accession>
<sequence>MKSPKISIIMPTYNRAHLISETLESVLNQTFKSWECIIVDDESTDNTIEVIKPFLEDKRFVFTTKPEGYLKGANASRNYGLEISTGDYVYWFDSDDIIHPLTFETCISKFFTRSIDFCKFERTVFYDDFDLKLFDEFYINDESFFIDQYKIEKIINNELPINTCSVIWKKESLKGEKFNDRLLYAEEWEYFTRLISIGLKGISINKIFLYARKHPDSQTYEFNCNSRIRVEAKKEAALLIVQNLANKKLLNYSIKRYFVCLSLGFKEYNMFNQIIDVMQLSFFEKKRWIFFYNVLPLRLLIYRFKKQIIKI</sequence>
<dbReference type="InterPro" id="IPR050834">
    <property type="entry name" value="Glycosyltransf_2"/>
</dbReference>
<dbReference type="PANTHER" id="PTHR43685:SF2">
    <property type="entry name" value="GLYCOSYLTRANSFERASE 2-LIKE DOMAIN-CONTAINING PROTEIN"/>
    <property type="match status" value="1"/>
</dbReference>
<dbReference type="EMBL" id="JBCFQL010000001">
    <property type="protein sequence ID" value="MFA9189978.1"/>
    <property type="molecule type" value="Genomic_DNA"/>
</dbReference>
<evidence type="ECO:0000313" key="3">
    <source>
        <dbReference type="Proteomes" id="UP001574169"/>
    </source>
</evidence>
<dbReference type="InterPro" id="IPR001173">
    <property type="entry name" value="Glyco_trans_2-like"/>
</dbReference>
<evidence type="ECO:0000313" key="2">
    <source>
        <dbReference type="EMBL" id="MFA9189978.1"/>
    </source>
</evidence>
<dbReference type="Proteomes" id="UP001574169">
    <property type="component" value="Unassembled WGS sequence"/>
</dbReference>
<dbReference type="SUPFAM" id="SSF53448">
    <property type="entry name" value="Nucleotide-diphospho-sugar transferases"/>
    <property type="match status" value="1"/>
</dbReference>
<keyword evidence="2" id="KW-0808">Transferase</keyword>